<evidence type="ECO:0000256" key="2">
    <source>
        <dbReference type="ARBA" id="ARBA00022692"/>
    </source>
</evidence>
<dbReference type="InterPro" id="IPR003807">
    <property type="entry name" value="DUF202"/>
</dbReference>
<dbReference type="Pfam" id="PF02656">
    <property type="entry name" value="DUF202"/>
    <property type="match status" value="1"/>
</dbReference>
<feature type="transmembrane region" description="Helical" evidence="5">
    <location>
        <begin position="48"/>
        <end position="70"/>
    </location>
</feature>
<gene>
    <name evidence="7" type="ORF">COW98_03660</name>
</gene>
<dbReference type="Proteomes" id="UP000231021">
    <property type="component" value="Unassembled WGS sequence"/>
</dbReference>
<name>A0A2H0BXT4_9BACT</name>
<protein>
    <recommendedName>
        <fullName evidence="6">DUF202 domain-containing protein</fullName>
    </recommendedName>
</protein>
<evidence type="ECO:0000313" key="7">
    <source>
        <dbReference type="EMBL" id="PIP62506.1"/>
    </source>
</evidence>
<evidence type="ECO:0000313" key="8">
    <source>
        <dbReference type="Proteomes" id="UP000231021"/>
    </source>
</evidence>
<comment type="caution">
    <text evidence="7">The sequence shown here is derived from an EMBL/GenBank/DDBJ whole genome shotgun (WGS) entry which is preliminary data.</text>
</comment>
<keyword evidence="3 5" id="KW-1133">Transmembrane helix</keyword>
<proteinExistence type="predicted"/>
<feature type="domain" description="DUF202" evidence="6">
    <location>
        <begin position="15"/>
        <end position="77"/>
    </location>
</feature>
<dbReference type="GO" id="GO:0012505">
    <property type="term" value="C:endomembrane system"/>
    <property type="evidence" value="ECO:0007669"/>
    <property type="project" value="UniProtKB-SubCell"/>
</dbReference>
<evidence type="ECO:0000256" key="5">
    <source>
        <dbReference type="SAM" id="Phobius"/>
    </source>
</evidence>
<dbReference type="EMBL" id="PCTB01000072">
    <property type="protein sequence ID" value="PIP62506.1"/>
    <property type="molecule type" value="Genomic_DNA"/>
</dbReference>
<feature type="transmembrane region" description="Helical" evidence="5">
    <location>
        <begin position="24"/>
        <end position="42"/>
    </location>
</feature>
<dbReference type="AlphaFoldDB" id="A0A2H0BXT4"/>
<reference evidence="7 8" key="1">
    <citation type="submission" date="2017-09" db="EMBL/GenBank/DDBJ databases">
        <title>Depth-based differentiation of microbial function through sediment-hosted aquifers and enrichment of novel symbionts in the deep terrestrial subsurface.</title>
        <authorList>
            <person name="Probst A.J."/>
            <person name="Ladd B."/>
            <person name="Jarett J.K."/>
            <person name="Geller-Mcgrath D.E."/>
            <person name="Sieber C.M."/>
            <person name="Emerson J.B."/>
            <person name="Anantharaman K."/>
            <person name="Thomas B.C."/>
            <person name="Malmstrom R."/>
            <person name="Stieglmeier M."/>
            <person name="Klingl A."/>
            <person name="Woyke T."/>
            <person name="Ryan C.M."/>
            <person name="Banfield J.F."/>
        </authorList>
    </citation>
    <scope>NUCLEOTIDE SEQUENCE [LARGE SCALE GENOMIC DNA]</scope>
    <source>
        <strain evidence="7">CG22_combo_CG10-13_8_21_14_all_35_9</strain>
    </source>
</reference>
<evidence type="ECO:0000256" key="1">
    <source>
        <dbReference type="ARBA" id="ARBA00004127"/>
    </source>
</evidence>
<keyword evidence="2 5" id="KW-0812">Transmembrane</keyword>
<organism evidence="7 8">
    <name type="scientific">Candidatus Roizmanbacteria bacterium CG22_combo_CG10-13_8_21_14_all_35_9</name>
    <dbReference type="NCBI Taxonomy" id="1974861"/>
    <lineage>
        <taxon>Bacteria</taxon>
        <taxon>Candidatus Roizmaniibacteriota</taxon>
    </lineage>
</organism>
<evidence type="ECO:0000256" key="4">
    <source>
        <dbReference type="ARBA" id="ARBA00023136"/>
    </source>
</evidence>
<comment type="subcellular location">
    <subcellularLocation>
        <location evidence="1">Endomembrane system</location>
        <topology evidence="1">Multi-pass membrane protein</topology>
    </subcellularLocation>
</comment>
<evidence type="ECO:0000256" key="3">
    <source>
        <dbReference type="ARBA" id="ARBA00022989"/>
    </source>
</evidence>
<sequence length="87" mass="10063">MLTITIQIAIDWRQRTNLAIERTLLAYLRTSLTMTVIGITLIKLFNSPLLVIISWLFMPVSIAVFIYGVIRCKATKKKNKIFETFDE</sequence>
<accession>A0A2H0BXT4</accession>
<keyword evidence="4 5" id="KW-0472">Membrane</keyword>
<evidence type="ECO:0000259" key="6">
    <source>
        <dbReference type="Pfam" id="PF02656"/>
    </source>
</evidence>